<organism evidence="3 4">
    <name type="scientific">Sphingomonas bacterium</name>
    <dbReference type="NCBI Taxonomy" id="1895847"/>
    <lineage>
        <taxon>Bacteria</taxon>
        <taxon>Pseudomonadati</taxon>
        <taxon>Pseudomonadota</taxon>
        <taxon>Alphaproteobacteria</taxon>
        <taxon>Sphingomonadales</taxon>
        <taxon>Sphingomonadaceae</taxon>
        <taxon>Sphingomonas</taxon>
    </lineage>
</organism>
<evidence type="ECO:0000256" key="1">
    <source>
        <dbReference type="ARBA" id="ARBA00007435"/>
    </source>
</evidence>
<dbReference type="PROSITE" id="PS50164">
    <property type="entry name" value="GIY_YIG"/>
    <property type="match status" value="1"/>
</dbReference>
<dbReference type="PANTHER" id="PTHR34477">
    <property type="entry name" value="UPF0213 PROTEIN YHBQ"/>
    <property type="match status" value="1"/>
</dbReference>
<accession>A0A3D0WD95</accession>
<protein>
    <submittedName>
        <fullName evidence="3">Excinuclease ABC subunit C</fullName>
    </submittedName>
</protein>
<dbReference type="InterPro" id="IPR050190">
    <property type="entry name" value="UPF0213_domain"/>
</dbReference>
<evidence type="ECO:0000259" key="2">
    <source>
        <dbReference type="PROSITE" id="PS50164"/>
    </source>
</evidence>
<sequence length="96" mass="11493">MATGGWVYIMADRYRGTLYVGVTADRAARVMQHRSSNGSDFCRRYGLDRLVWAERAETMLDAIEHEKRLKRWQRDWKIDLIERDKPEWRDLFDTLA</sequence>
<dbReference type="SUPFAM" id="SSF82771">
    <property type="entry name" value="GIY-YIG endonuclease"/>
    <property type="match status" value="1"/>
</dbReference>
<dbReference type="InterPro" id="IPR000305">
    <property type="entry name" value="GIY-YIG_endonuc"/>
</dbReference>
<gene>
    <name evidence="3" type="ORF">DEP91_11255</name>
</gene>
<dbReference type="Pfam" id="PF01541">
    <property type="entry name" value="GIY-YIG"/>
    <property type="match status" value="1"/>
</dbReference>
<dbReference type="AlphaFoldDB" id="A0A3D0WD95"/>
<dbReference type="CDD" id="cd10448">
    <property type="entry name" value="GIY-YIG_unchar_3"/>
    <property type="match status" value="1"/>
</dbReference>
<comment type="similarity">
    <text evidence="1">Belongs to the UPF0213 family.</text>
</comment>
<dbReference type="EMBL" id="DOYJ01000313">
    <property type="protein sequence ID" value="HCB76727.1"/>
    <property type="molecule type" value="Genomic_DNA"/>
</dbReference>
<evidence type="ECO:0000313" key="4">
    <source>
        <dbReference type="Proteomes" id="UP000262699"/>
    </source>
</evidence>
<evidence type="ECO:0000313" key="3">
    <source>
        <dbReference type="EMBL" id="HCB76727.1"/>
    </source>
</evidence>
<reference evidence="3 4" key="1">
    <citation type="journal article" date="2018" name="Nat. Biotechnol.">
        <title>A standardized bacterial taxonomy based on genome phylogeny substantially revises the tree of life.</title>
        <authorList>
            <person name="Parks D.H."/>
            <person name="Chuvochina M."/>
            <person name="Waite D.W."/>
            <person name="Rinke C."/>
            <person name="Skarshewski A."/>
            <person name="Chaumeil P.A."/>
            <person name="Hugenholtz P."/>
        </authorList>
    </citation>
    <scope>NUCLEOTIDE SEQUENCE [LARGE SCALE GENOMIC DNA]</scope>
    <source>
        <strain evidence="3">UBA9015</strain>
    </source>
</reference>
<dbReference type="PANTHER" id="PTHR34477:SF5">
    <property type="entry name" value="BSL5627 PROTEIN"/>
    <property type="match status" value="1"/>
</dbReference>
<feature type="domain" description="GIY-YIG" evidence="2">
    <location>
        <begin position="3"/>
        <end position="79"/>
    </location>
</feature>
<dbReference type="InterPro" id="IPR035901">
    <property type="entry name" value="GIY-YIG_endonuc_sf"/>
</dbReference>
<dbReference type="Proteomes" id="UP000262699">
    <property type="component" value="Unassembled WGS sequence"/>
</dbReference>
<name>A0A3D0WD95_9SPHN</name>
<comment type="caution">
    <text evidence="3">The sequence shown here is derived from an EMBL/GenBank/DDBJ whole genome shotgun (WGS) entry which is preliminary data.</text>
</comment>
<proteinExistence type="inferred from homology"/>
<dbReference type="SMART" id="SM00465">
    <property type="entry name" value="GIYc"/>
    <property type="match status" value="1"/>
</dbReference>
<dbReference type="Gene3D" id="3.40.1440.10">
    <property type="entry name" value="GIY-YIG endonuclease"/>
    <property type="match status" value="1"/>
</dbReference>